<dbReference type="RefSeq" id="WP_231714694.1">
    <property type="nucleotide sequence ID" value="NZ_FUWJ01000001.1"/>
</dbReference>
<dbReference type="AlphaFoldDB" id="A0A1T4JQ33"/>
<evidence type="ECO:0000256" key="2">
    <source>
        <dbReference type="ARBA" id="ARBA00022679"/>
    </source>
</evidence>
<keyword evidence="2 5" id="KW-0808">Transferase</keyword>
<dbReference type="InterPro" id="IPR016181">
    <property type="entry name" value="Acyl_CoA_acyltransferase"/>
</dbReference>
<dbReference type="FunFam" id="3.40.630.30:FF:000064">
    <property type="entry name" value="GNAT family acetyltransferase"/>
    <property type="match status" value="1"/>
</dbReference>
<name>A0A1T4JQ33_9HYPH</name>
<dbReference type="PANTHER" id="PTHR10545:SF29">
    <property type="entry name" value="GH14572P-RELATED"/>
    <property type="match status" value="1"/>
</dbReference>
<dbReference type="InterPro" id="IPR000182">
    <property type="entry name" value="GNAT_dom"/>
</dbReference>
<comment type="similarity">
    <text evidence="1">Belongs to the acetyltransferase family.</text>
</comment>
<evidence type="ECO:0000256" key="1">
    <source>
        <dbReference type="ARBA" id="ARBA00008694"/>
    </source>
</evidence>
<dbReference type="InterPro" id="IPR051016">
    <property type="entry name" value="Diverse_Substrate_AcTransf"/>
</dbReference>
<dbReference type="EMBL" id="FUWJ01000001">
    <property type="protein sequence ID" value="SJZ32274.1"/>
    <property type="molecule type" value="Genomic_DNA"/>
</dbReference>
<evidence type="ECO:0000313" key="6">
    <source>
        <dbReference type="Proteomes" id="UP000190092"/>
    </source>
</evidence>
<evidence type="ECO:0000313" key="5">
    <source>
        <dbReference type="EMBL" id="SJZ32274.1"/>
    </source>
</evidence>
<proteinExistence type="inferred from homology"/>
<keyword evidence="3" id="KW-0012">Acyltransferase</keyword>
<accession>A0A1T4JQ33</accession>
<dbReference type="Proteomes" id="UP000190092">
    <property type="component" value="Unassembled WGS sequence"/>
</dbReference>
<dbReference type="GO" id="GO:0008080">
    <property type="term" value="F:N-acetyltransferase activity"/>
    <property type="evidence" value="ECO:0007669"/>
    <property type="project" value="UniProtKB-ARBA"/>
</dbReference>
<dbReference type="CDD" id="cd04301">
    <property type="entry name" value="NAT_SF"/>
    <property type="match status" value="1"/>
</dbReference>
<keyword evidence="6" id="KW-1185">Reference proteome</keyword>
<reference evidence="6" key="1">
    <citation type="submission" date="2017-02" db="EMBL/GenBank/DDBJ databases">
        <authorList>
            <person name="Varghese N."/>
            <person name="Submissions S."/>
        </authorList>
    </citation>
    <scope>NUCLEOTIDE SEQUENCE [LARGE SCALE GENOMIC DNA]</scope>
    <source>
        <strain evidence="6">ATCC 27094</strain>
    </source>
</reference>
<protein>
    <submittedName>
        <fullName evidence="5">Acetyltransferase (GNAT) family protein</fullName>
    </submittedName>
</protein>
<sequence length="161" mass="18106">MASDIAVRGATVDDVDLLHRFSIDLATYEDEPDAVTSTPQTLARDGFGADPKFAALIAERADKPVGFALYTFNYSVWTAARGIFIEDIWVVPEERRNGVARALMVALAKECMAKDYRRIDLNVLDWNPARGFYEKIGFKWIRNWLPYRLSGEALQKLATGS</sequence>
<organism evidence="5 6">
    <name type="scientific">Enhydrobacter aerosaccus</name>
    <dbReference type="NCBI Taxonomy" id="225324"/>
    <lineage>
        <taxon>Bacteria</taxon>
        <taxon>Pseudomonadati</taxon>
        <taxon>Pseudomonadota</taxon>
        <taxon>Alphaproteobacteria</taxon>
        <taxon>Hyphomicrobiales</taxon>
        <taxon>Enhydrobacter</taxon>
    </lineage>
</organism>
<dbReference type="Pfam" id="PF00583">
    <property type="entry name" value="Acetyltransf_1"/>
    <property type="match status" value="1"/>
</dbReference>
<gene>
    <name evidence="5" type="ORF">SAMN02745126_00323</name>
</gene>
<dbReference type="Gene3D" id="3.40.630.30">
    <property type="match status" value="1"/>
</dbReference>
<dbReference type="PROSITE" id="PS51186">
    <property type="entry name" value="GNAT"/>
    <property type="match status" value="1"/>
</dbReference>
<feature type="domain" description="N-acetyltransferase" evidence="4">
    <location>
        <begin position="5"/>
        <end position="159"/>
    </location>
</feature>
<dbReference type="PANTHER" id="PTHR10545">
    <property type="entry name" value="DIAMINE N-ACETYLTRANSFERASE"/>
    <property type="match status" value="1"/>
</dbReference>
<evidence type="ECO:0000259" key="4">
    <source>
        <dbReference type="PROSITE" id="PS51186"/>
    </source>
</evidence>
<evidence type="ECO:0000256" key="3">
    <source>
        <dbReference type="ARBA" id="ARBA00023315"/>
    </source>
</evidence>
<dbReference type="STRING" id="225324.SAMN02745126_00323"/>
<dbReference type="SUPFAM" id="SSF55729">
    <property type="entry name" value="Acyl-CoA N-acyltransferases (Nat)"/>
    <property type="match status" value="1"/>
</dbReference>